<dbReference type="EMBL" id="CAMPGE010006358">
    <property type="protein sequence ID" value="CAI2365201.1"/>
    <property type="molecule type" value="Genomic_DNA"/>
</dbReference>
<evidence type="ECO:0000256" key="2">
    <source>
        <dbReference type="SAM" id="Phobius"/>
    </source>
</evidence>
<feature type="transmembrane region" description="Helical" evidence="2">
    <location>
        <begin position="363"/>
        <end position="383"/>
    </location>
</feature>
<proteinExistence type="predicted"/>
<gene>
    <name evidence="3" type="ORF">ECRASSUSDP1_LOCUS6551</name>
</gene>
<comment type="caution">
    <text evidence="3">The sequence shown here is derived from an EMBL/GenBank/DDBJ whole genome shotgun (WGS) entry which is preliminary data.</text>
</comment>
<evidence type="ECO:0000313" key="4">
    <source>
        <dbReference type="Proteomes" id="UP001295684"/>
    </source>
</evidence>
<keyword evidence="2" id="KW-1133">Transmembrane helix</keyword>
<accession>A0AAD1UEP9</accession>
<evidence type="ECO:0000313" key="3">
    <source>
        <dbReference type="EMBL" id="CAI2365201.1"/>
    </source>
</evidence>
<feature type="transmembrane region" description="Helical" evidence="2">
    <location>
        <begin position="216"/>
        <end position="232"/>
    </location>
</feature>
<dbReference type="Proteomes" id="UP001295684">
    <property type="component" value="Unassembled WGS sequence"/>
</dbReference>
<sequence>MDTKEELSGSLKGESEGEEWEEQEVLDIKNSKIKQEDEYLNSRWFRKSLEARLEVIVKCRESILEHQRNNKDFYQIEEYKWLDFTMKNMTNLIIGKFNFAYKKKMFENFRYLLSEIEFIEDTLMKNKLFCKIAECKNWEGMFEKLKCNAENNRLAILKPSHYKKNRQGHLKESEKHKIEEPQDLQQSVIAFSQEEESTKKEFGRTRFCRLMTWKSAIFYSFLLILVLAYKYLDGYQVYYGRKLILSSNPIDFVEEIDYLRSKLSNCEVQNSQYEYKFIILEDIFENHESKLKIAYESKCDQSKQLEIKKTTELSESCQRIINITNEANADRRKALLKVNSNLMKEINNQDDWIESLLKDKNQAYSIAALTKIFTMSLILLILFD</sequence>
<keyword evidence="2" id="KW-0472">Membrane</keyword>
<protein>
    <submittedName>
        <fullName evidence="3">Uncharacterized protein</fullName>
    </submittedName>
</protein>
<keyword evidence="2" id="KW-0812">Transmembrane</keyword>
<keyword evidence="4" id="KW-1185">Reference proteome</keyword>
<evidence type="ECO:0000256" key="1">
    <source>
        <dbReference type="SAM" id="MobiDB-lite"/>
    </source>
</evidence>
<feature type="region of interest" description="Disordered" evidence="1">
    <location>
        <begin position="1"/>
        <end position="23"/>
    </location>
</feature>
<name>A0AAD1UEP9_EUPCR</name>
<dbReference type="AlphaFoldDB" id="A0AAD1UEP9"/>
<reference evidence="3" key="1">
    <citation type="submission" date="2023-07" db="EMBL/GenBank/DDBJ databases">
        <authorList>
            <consortium name="AG Swart"/>
            <person name="Singh M."/>
            <person name="Singh A."/>
            <person name="Seah K."/>
            <person name="Emmerich C."/>
        </authorList>
    </citation>
    <scope>NUCLEOTIDE SEQUENCE</scope>
    <source>
        <strain evidence="3">DP1</strain>
    </source>
</reference>
<organism evidence="3 4">
    <name type="scientific">Euplotes crassus</name>
    <dbReference type="NCBI Taxonomy" id="5936"/>
    <lineage>
        <taxon>Eukaryota</taxon>
        <taxon>Sar</taxon>
        <taxon>Alveolata</taxon>
        <taxon>Ciliophora</taxon>
        <taxon>Intramacronucleata</taxon>
        <taxon>Spirotrichea</taxon>
        <taxon>Hypotrichia</taxon>
        <taxon>Euplotida</taxon>
        <taxon>Euplotidae</taxon>
        <taxon>Moneuplotes</taxon>
    </lineage>
</organism>